<organism evidence="2 3">
    <name type="scientific">Xylanimonas ulmi</name>
    <dbReference type="NCBI Taxonomy" id="228973"/>
    <lineage>
        <taxon>Bacteria</taxon>
        <taxon>Bacillati</taxon>
        <taxon>Actinomycetota</taxon>
        <taxon>Actinomycetes</taxon>
        <taxon>Micrococcales</taxon>
        <taxon>Promicromonosporaceae</taxon>
        <taxon>Xylanimonas</taxon>
    </lineage>
</organism>
<dbReference type="OrthoDB" id="9828367at2"/>
<evidence type="ECO:0000313" key="2">
    <source>
        <dbReference type="EMBL" id="RZS62255.1"/>
    </source>
</evidence>
<evidence type="ECO:0000256" key="1">
    <source>
        <dbReference type="SAM" id="MobiDB-lite"/>
    </source>
</evidence>
<proteinExistence type="predicted"/>
<evidence type="ECO:0000313" key="3">
    <source>
        <dbReference type="Proteomes" id="UP000293852"/>
    </source>
</evidence>
<keyword evidence="3" id="KW-1185">Reference proteome</keyword>
<reference evidence="2 3" key="1">
    <citation type="submission" date="2019-02" db="EMBL/GenBank/DDBJ databases">
        <title>Sequencing the genomes of 1000 actinobacteria strains.</title>
        <authorList>
            <person name="Klenk H.-P."/>
        </authorList>
    </citation>
    <scope>NUCLEOTIDE SEQUENCE [LARGE SCALE GENOMIC DNA]</scope>
    <source>
        <strain evidence="2 3">DSM 16932</strain>
    </source>
</reference>
<sequence length="305" mass="33733">MSEETWPGRFPVPRWLEPLLPDVVAPLLLDVVDGADGEEFWGVAPDGARRLLGAELEASYDAVEDVDVMLSDEVARRYGGLGVGRRSPMAFVPSQGGGTRLLFGITDADRVAVLADAWRQFAERDARWRAEPSFLNAFAWVDSHPAFWVRDTASDPGREDWTDAQFWRWRTGGHMRHVEVQPRLSADGTVVVELETGGHVPDQHRYDNDGAYTVEGAYRQHYYDPRLDVSAPTFEEAVRRLALAVDAVFDDEGCERADAPAPVDILPAGVAAETDALIGERPPQPRVRFADLGSYRRRGGPPPSA</sequence>
<feature type="region of interest" description="Disordered" evidence="1">
    <location>
        <begin position="277"/>
        <end position="305"/>
    </location>
</feature>
<comment type="caution">
    <text evidence="2">The sequence shown here is derived from an EMBL/GenBank/DDBJ whole genome shotgun (WGS) entry which is preliminary data.</text>
</comment>
<dbReference type="AlphaFoldDB" id="A0A4Q7M2X5"/>
<protein>
    <submittedName>
        <fullName evidence="2">Uncharacterized protein</fullName>
    </submittedName>
</protein>
<gene>
    <name evidence="2" type="ORF">EV386_2580</name>
</gene>
<dbReference type="EMBL" id="SGWX01000001">
    <property type="protein sequence ID" value="RZS62255.1"/>
    <property type="molecule type" value="Genomic_DNA"/>
</dbReference>
<dbReference type="RefSeq" id="WP_130415565.1">
    <property type="nucleotide sequence ID" value="NZ_SGWX01000001.1"/>
</dbReference>
<dbReference type="Proteomes" id="UP000293852">
    <property type="component" value="Unassembled WGS sequence"/>
</dbReference>
<accession>A0A4Q7M2X5</accession>
<name>A0A4Q7M2X5_9MICO</name>